<dbReference type="PANTHER" id="PTHR46111:SF1">
    <property type="entry name" value="RIBOSOMAL RNA SMALL SUBUNIT METHYLTRANSFERASE I"/>
    <property type="match status" value="1"/>
</dbReference>
<reference evidence="8 9" key="1">
    <citation type="submission" date="2019-03" db="EMBL/GenBank/DDBJ databases">
        <title>Genomic Encyclopedia of Type Strains, Phase IV (KMG-IV): sequencing the most valuable type-strain genomes for metagenomic binning, comparative biology and taxonomic classification.</title>
        <authorList>
            <person name="Goeker M."/>
        </authorList>
    </citation>
    <scope>NUCLEOTIDE SEQUENCE [LARGE SCALE GENOMIC DNA]</scope>
    <source>
        <strain evidence="8 9">DSM 1709</strain>
    </source>
</reference>
<dbReference type="InterPro" id="IPR035996">
    <property type="entry name" value="4pyrrol_Methylase_sf"/>
</dbReference>
<dbReference type="NCBIfam" id="TIGR00096">
    <property type="entry name" value="16S rRNA (cytidine(1402)-2'-O)-methyltransferase"/>
    <property type="match status" value="1"/>
</dbReference>
<sequence>MHVLDRADAVACEDTRVGAQLLRHLGLDKPLIALHAHNEQGASAAVLTRLAAGESVAYVSDAGTPAVSDPGAVLVAQAAAAGHRVIPIPGASSAVAALSVAGDTVGAGFRFVGFLPSRGGERRDALAACLGERSTQVLFEAPHRIEALGAALAEAAPERRVTLCRELTKQFETVATMAAAELPGWLAADANRVRGEFVLVLHALPAVAAEGLSPLALQTLEVLLRELPLKQAVALAAEISGAARNALYQEALARRG</sequence>
<dbReference type="InterPro" id="IPR018063">
    <property type="entry name" value="SAM_MeTrfase_RsmI_CS"/>
</dbReference>
<evidence type="ECO:0000256" key="2">
    <source>
        <dbReference type="ARBA" id="ARBA00022552"/>
    </source>
</evidence>
<dbReference type="InterPro" id="IPR014776">
    <property type="entry name" value="4pyrrole_Mease_sub2"/>
</dbReference>
<evidence type="ECO:0000259" key="7">
    <source>
        <dbReference type="Pfam" id="PF23016"/>
    </source>
</evidence>
<dbReference type="EMBL" id="SLXD01000013">
    <property type="protein sequence ID" value="TCP00483.1"/>
    <property type="molecule type" value="Genomic_DNA"/>
</dbReference>
<gene>
    <name evidence="8" type="ORF">EV684_113114</name>
</gene>
<organism evidence="8 9">
    <name type="scientific">Rubrivivax gelatinosus</name>
    <name type="common">Rhodocyclus gelatinosus</name>
    <name type="synonym">Rhodopseudomonas gelatinosa</name>
    <dbReference type="NCBI Taxonomy" id="28068"/>
    <lineage>
        <taxon>Bacteria</taxon>
        <taxon>Pseudomonadati</taxon>
        <taxon>Pseudomonadota</taxon>
        <taxon>Betaproteobacteria</taxon>
        <taxon>Burkholderiales</taxon>
        <taxon>Sphaerotilaceae</taxon>
        <taxon>Rubrivivax</taxon>
    </lineage>
</organism>
<dbReference type="Gene3D" id="3.30.950.10">
    <property type="entry name" value="Methyltransferase, Cobalt-precorrin-4 Transmethylase, Domain 2"/>
    <property type="match status" value="1"/>
</dbReference>
<dbReference type="SUPFAM" id="SSF53790">
    <property type="entry name" value="Tetrapyrrole methylase"/>
    <property type="match status" value="1"/>
</dbReference>
<dbReference type="PROSITE" id="PS01296">
    <property type="entry name" value="RSMI"/>
    <property type="match status" value="1"/>
</dbReference>
<dbReference type="Proteomes" id="UP000295106">
    <property type="component" value="Unassembled WGS sequence"/>
</dbReference>
<dbReference type="InterPro" id="IPR014777">
    <property type="entry name" value="4pyrrole_Mease_sub1"/>
</dbReference>
<dbReference type="GO" id="GO:0032259">
    <property type="term" value="P:methylation"/>
    <property type="evidence" value="ECO:0007669"/>
    <property type="project" value="UniProtKB-KW"/>
</dbReference>
<dbReference type="Gene3D" id="3.40.1010.10">
    <property type="entry name" value="Cobalt-precorrin-4 Transmethylase, Domain 1"/>
    <property type="match status" value="1"/>
</dbReference>
<evidence type="ECO:0000256" key="3">
    <source>
        <dbReference type="ARBA" id="ARBA00022603"/>
    </source>
</evidence>
<keyword evidence="1" id="KW-0963">Cytoplasm</keyword>
<evidence type="ECO:0000256" key="1">
    <source>
        <dbReference type="ARBA" id="ARBA00022490"/>
    </source>
</evidence>
<dbReference type="Pfam" id="PF00590">
    <property type="entry name" value="TP_methylase"/>
    <property type="match status" value="1"/>
</dbReference>
<feature type="domain" description="RsmI HTH" evidence="7">
    <location>
        <begin position="213"/>
        <end position="255"/>
    </location>
</feature>
<evidence type="ECO:0000313" key="8">
    <source>
        <dbReference type="EMBL" id="TCP00483.1"/>
    </source>
</evidence>
<comment type="caution">
    <text evidence="8">The sequence shown here is derived from an EMBL/GenBank/DDBJ whole genome shotgun (WGS) entry which is preliminary data.</text>
</comment>
<name>A0A4R2MMJ4_RUBGE</name>
<dbReference type="GO" id="GO:0006364">
    <property type="term" value="P:rRNA processing"/>
    <property type="evidence" value="ECO:0007669"/>
    <property type="project" value="UniProtKB-KW"/>
</dbReference>
<proteinExistence type="predicted"/>
<dbReference type="Pfam" id="PF23016">
    <property type="entry name" value="RsmI_C"/>
    <property type="match status" value="1"/>
</dbReference>
<accession>A0A4R2MMJ4</accession>
<keyword evidence="3 8" id="KW-0489">Methyltransferase</keyword>
<protein>
    <submittedName>
        <fullName evidence="8">16S rRNA (Cytidine1402-2'-O)-methyltransferase</fullName>
    </submittedName>
</protein>
<keyword evidence="2" id="KW-0698">rRNA processing</keyword>
<evidence type="ECO:0000256" key="5">
    <source>
        <dbReference type="ARBA" id="ARBA00022691"/>
    </source>
</evidence>
<dbReference type="PIRSF" id="PIRSF005917">
    <property type="entry name" value="MTase_YraL"/>
    <property type="match status" value="1"/>
</dbReference>
<dbReference type="CDD" id="cd11648">
    <property type="entry name" value="RsmI"/>
    <property type="match status" value="1"/>
</dbReference>
<dbReference type="AlphaFoldDB" id="A0A4R2MMJ4"/>
<evidence type="ECO:0000313" key="9">
    <source>
        <dbReference type="Proteomes" id="UP000295106"/>
    </source>
</evidence>
<dbReference type="InterPro" id="IPR000878">
    <property type="entry name" value="4pyrrol_Mease"/>
</dbReference>
<keyword evidence="4 8" id="KW-0808">Transferase</keyword>
<dbReference type="InterPro" id="IPR053910">
    <property type="entry name" value="RsmI_HTH"/>
</dbReference>
<evidence type="ECO:0000256" key="4">
    <source>
        <dbReference type="ARBA" id="ARBA00022679"/>
    </source>
</evidence>
<dbReference type="PANTHER" id="PTHR46111">
    <property type="entry name" value="RIBOSOMAL RNA SMALL SUBUNIT METHYLTRANSFERASE I"/>
    <property type="match status" value="1"/>
</dbReference>
<feature type="domain" description="Tetrapyrrole methylase" evidence="6">
    <location>
        <begin position="2"/>
        <end position="182"/>
    </location>
</feature>
<evidence type="ECO:0000259" key="6">
    <source>
        <dbReference type="Pfam" id="PF00590"/>
    </source>
</evidence>
<keyword evidence="5" id="KW-0949">S-adenosyl-L-methionine</keyword>
<dbReference type="InterPro" id="IPR008189">
    <property type="entry name" value="rRNA_ssu_MeTfrase_I"/>
</dbReference>
<dbReference type="GO" id="GO:0008168">
    <property type="term" value="F:methyltransferase activity"/>
    <property type="evidence" value="ECO:0007669"/>
    <property type="project" value="UniProtKB-KW"/>
</dbReference>